<comment type="caution">
    <text evidence="2">The sequence shown here is derived from an EMBL/GenBank/DDBJ whole genome shotgun (WGS) entry which is preliminary data.</text>
</comment>
<organism evidence="2 3">
    <name type="scientific">Ammoniphilus resinae</name>
    <dbReference type="NCBI Taxonomy" id="861532"/>
    <lineage>
        <taxon>Bacteria</taxon>
        <taxon>Bacillati</taxon>
        <taxon>Bacillota</taxon>
        <taxon>Bacilli</taxon>
        <taxon>Bacillales</taxon>
        <taxon>Paenibacillaceae</taxon>
        <taxon>Aneurinibacillus group</taxon>
        <taxon>Ammoniphilus</taxon>
    </lineage>
</organism>
<keyword evidence="3" id="KW-1185">Reference proteome</keyword>
<name>A0ABS4GUR5_9BACL</name>
<reference evidence="2 3" key="1">
    <citation type="submission" date="2021-03" db="EMBL/GenBank/DDBJ databases">
        <title>Genomic Encyclopedia of Type Strains, Phase IV (KMG-IV): sequencing the most valuable type-strain genomes for metagenomic binning, comparative biology and taxonomic classification.</title>
        <authorList>
            <person name="Goeker M."/>
        </authorList>
    </citation>
    <scope>NUCLEOTIDE SEQUENCE [LARGE SCALE GENOMIC DNA]</scope>
    <source>
        <strain evidence="2 3">DSM 24738</strain>
    </source>
</reference>
<keyword evidence="1" id="KW-0472">Membrane</keyword>
<keyword evidence="1" id="KW-1133">Transmembrane helix</keyword>
<sequence>MWERIYGYAPPGAILICAILSFVIPVAVYYLNQKLHEYGDPPWKKKDKEGEGS</sequence>
<dbReference type="RefSeq" id="WP_209811796.1">
    <property type="nucleotide sequence ID" value="NZ_JAGGKT010000013.1"/>
</dbReference>
<keyword evidence="1" id="KW-0812">Transmembrane</keyword>
<feature type="transmembrane region" description="Helical" evidence="1">
    <location>
        <begin position="12"/>
        <end position="31"/>
    </location>
</feature>
<evidence type="ECO:0000313" key="2">
    <source>
        <dbReference type="EMBL" id="MBP1933787.1"/>
    </source>
</evidence>
<gene>
    <name evidence="2" type="ORF">J2Z37_003800</name>
</gene>
<protein>
    <submittedName>
        <fullName evidence="2">Uncharacterized protein</fullName>
    </submittedName>
</protein>
<proteinExistence type="predicted"/>
<dbReference type="Proteomes" id="UP001519343">
    <property type="component" value="Unassembled WGS sequence"/>
</dbReference>
<accession>A0ABS4GUR5</accession>
<dbReference type="EMBL" id="JAGGKT010000013">
    <property type="protein sequence ID" value="MBP1933787.1"/>
    <property type="molecule type" value="Genomic_DNA"/>
</dbReference>
<evidence type="ECO:0000313" key="3">
    <source>
        <dbReference type="Proteomes" id="UP001519343"/>
    </source>
</evidence>
<evidence type="ECO:0000256" key="1">
    <source>
        <dbReference type="SAM" id="Phobius"/>
    </source>
</evidence>